<feature type="compositionally biased region" description="Polar residues" evidence="1">
    <location>
        <begin position="121"/>
        <end position="131"/>
    </location>
</feature>
<dbReference type="Pfam" id="PF12776">
    <property type="entry name" value="Myb_DNA-bind_3"/>
    <property type="match status" value="1"/>
</dbReference>
<dbReference type="STRING" id="15368.A0A2K2CWJ6"/>
<protein>
    <recommendedName>
        <fullName evidence="2">Myb/SANT-like domain-containing protein</fullName>
    </recommendedName>
</protein>
<reference evidence="4" key="3">
    <citation type="submission" date="2018-08" db="UniProtKB">
        <authorList>
            <consortium name="EnsemblPlants"/>
        </authorList>
    </citation>
    <scope>IDENTIFICATION</scope>
    <source>
        <strain evidence="4">cv. Bd21</strain>
    </source>
</reference>
<dbReference type="Gramene" id="PNT66406">
    <property type="protein sequence ID" value="PNT66406"/>
    <property type="gene ID" value="BRADI_3g11101v3"/>
</dbReference>
<evidence type="ECO:0000313" key="5">
    <source>
        <dbReference type="Proteomes" id="UP000008810"/>
    </source>
</evidence>
<sequence>MAQRVRWTSKYEKGLVDLLMEYNLSQYHGQNGWYSEGWNWIVEEENALFPDARLTKAQIQDKEAGISWNPTSCMINTTPEKWDEIIEEDSKLRKYEGKSFPLFEALDLLYEGNIAQGKLCFTTSQPPNNSSSRKHQRDESYSTRNLPPRVDRMTSQRWESSIIEDEIQNSRYDVDKRDGDEMPRDHFDEEVAEDGDEVQEIQRSGDHANSRSGISGVQSTKGKKQKGNSSFLRIEQTMSEYVNFKKEQVIMKEQASKQGQQYSIPRCLEVLNAMDSVSDDIKVLASDVFKDAANRELFLCYDSKLRGLWLKKEVDSIAETSQV</sequence>
<evidence type="ECO:0000313" key="3">
    <source>
        <dbReference type="EMBL" id="PNT66406.1"/>
    </source>
</evidence>
<evidence type="ECO:0000313" key="4">
    <source>
        <dbReference type="EnsemblPlants" id="PNT66406"/>
    </source>
</evidence>
<dbReference type="PANTHER" id="PTHR46934:SF6">
    <property type="entry name" value="MYB_SANT-LIKE DOMAIN-CONTAINING PROTEIN"/>
    <property type="match status" value="1"/>
</dbReference>
<feature type="region of interest" description="Disordered" evidence="1">
    <location>
        <begin position="189"/>
        <end position="229"/>
    </location>
</feature>
<reference evidence="3" key="2">
    <citation type="submission" date="2017-06" db="EMBL/GenBank/DDBJ databases">
        <title>WGS assembly of Brachypodium distachyon.</title>
        <authorList>
            <consortium name="The International Brachypodium Initiative"/>
            <person name="Lucas S."/>
            <person name="Harmon-Smith M."/>
            <person name="Lail K."/>
            <person name="Tice H."/>
            <person name="Grimwood J."/>
            <person name="Bruce D."/>
            <person name="Barry K."/>
            <person name="Shu S."/>
            <person name="Lindquist E."/>
            <person name="Wang M."/>
            <person name="Pitluck S."/>
            <person name="Vogel J.P."/>
            <person name="Garvin D.F."/>
            <person name="Mockler T.C."/>
            <person name="Schmutz J."/>
            <person name="Rokhsar D."/>
            <person name="Bevan M.W."/>
        </authorList>
    </citation>
    <scope>NUCLEOTIDE SEQUENCE</scope>
    <source>
        <strain evidence="3">Bd21</strain>
    </source>
</reference>
<accession>A0A2K2CWJ6</accession>
<dbReference type="EMBL" id="CM000882">
    <property type="protein sequence ID" value="PNT66406.1"/>
    <property type="molecule type" value="Genomic_DNA"/>
</dbReference>
<dbReference type="InterPro" id="IPR024752">
    <property type="entry name" value="Myb/SANT-like_dom"/>
</dbReference>
<dbReference type="InParanoid" id="A0A2K2CWJ6"/>
<dbReference type="OrthoDB" id="686198at2759"/>
<keyword evidence="5" id="KW-1185">Reference proteome</keyword>
<evidence type="ECO:0000256" key="1">
    <source>
        <dbReference type="SAM" id="MobiDB-lite"/>
    </source>
</evidence>
<feature type="compositionally biased region" description="Polar residues" evidence="1">
    <location>
        <begin position="210"/>
        <end position="220"/>
    </location>
</feature>
<dbReference type="Proteomes" id="UP000008810">
    <property type="component" value="Chromosome 3"/>
</dbReference>
<reference evidence="3 4" key="1">
    <citation type="journal article" date="2010" name="Nature">
        <title>Genome sequencing and analysis of the model grass Brachypodium distachyon.</title>
        <authorList>
            <consortium name="International Brachypodium Initiative"/>
        </authorList>
    </citation>
    <scope>NUCLEOTIDE SEQUENCE [LARGE SCALE GENOMIC DNA]</scope>
    <source>
        <strain evidence="3 4">Bd21</strain>
    </source>
</reference>
<proteinExistence type="predicted"/>
<dbReference type="PANTHER" id="PTHR46934">
    <property type="entry name" value="MYB_DNA-BIND_3 DOMAIN-CONTAINING PROTEIN-RELATED"/>
    <property type="match status" value="1"/>
</dbReference>
<gene>
    <name evidence="3" type="ORF">BRADI_3g11101v3</name>
</gene>
<dbReference type="EnsemblPlants" id="PNT66406">
    <property type="protein sequence ID" value="PNT66406"/>
    <property type="gene ID" value="BRADI_3g11101v3"/>
</dbReference>
<evidence type="ECO:0000259" key="2">
    <source>
        <dbReference type="Pfam" id="PF12776"/>
    </source>
</evidence>
<feature type="domain" description="Myb/SANT-like" evidence="2">
    <location>
        <begin position="6"/>
        <end position="63"/>
    </location>
</feature>
<name>A0A2K2CWJ6_BRADI</name>
<feature type="region of interest" description="Disordered" evidence="1">
    <location>
        <begin position="121"/>
        <end position="161"/>
    </location>
</feature>
<organism evidence="3">
    <name type="scientific">Brachypodium distachyon</name>
    <name type="common">Purple false brome</name>
    <name type="synonym">Trachynia distachya</name>
    <dbReference type="NCBI Taxonomy" id="15368"/>
    <lineage>
        <taxon>Eukaryota</taxon>
        <taxon>Viridiplantae</taxon>
        <taxon>Streptophyta</taxon>
        <taxon>Embryophyta</taxon>
        <taxon>Tracheophyta</taxon>
        <taxon>Spermatophyta</taxon>
        <taxon>Magnoliopsida</taxon>
        <taxon>Liliopsida</taxon>
        <taxon>Poales</taxon>
        <taxon>Poaceae</taxon>
        <taxon>BOP clade</taxon>
        <taxon>Pooideae</taxon>
        <taxon>Stipodae</taxon>
        <taxon>Brachypodieae</taxon>
        <taxon>Brachypodium</taxon>
    </lineage>
</organism>
<feature type="compositionally biased region" description="Acidic residues" evidence="1">
    <location>
        <begin position="190"/>
        <end position="199"/>
    </location>
</feature>
<dbReference type="AlphaFoldDB" id="A0A2K2CWJ6"/>